<dbReference type="PANTHER" id="PTHR45125">
    <property type="entry name" value="F21J9.4-RELATED"/>
    <property type="match status" value="1"/>
</dbReference>
<evidence type="ECO:0000313" key="3">
    <source>
        <dbReference type="EMBL" id="JAD50999.1"/>
    </source>
</evidence>
<feature type="compositionally biased region" description="Basic and acidic residues" evidence="1">
    <location>
        <begin position="101"/>
        <end position="113"/>
    </location>
</feature>
<feature type="region of interest" description="Disordered" evidence="1">
    <location>
        <begin position="53"/>
        <end position="90"/>
    </location>
</feature>
<evidence type="ECO:0000259" key="2">
    <source>
        <dbReference type="Pfam" id="PF14303"/>
    </source>
</evidence>
<sequence length="201" mass="23165">MADVQRRRLSGMTERDKIAEALKIYRGRDGKDGEPFKFLHCWPLMQHTPKWNDLLTSKKQTTSSKKQKASSSASPGLSTPVSADSCCPNDDDAAVTLSSEALKRPPGKKDVKEKRARSQLSKEQNLYKEAFDDLWSKKSLLEAEKEQKKQECYERAYAQEQERIRIDQENLVARNKELELKTWLEKERIMSIDTVPRVVHV</sequence>
<organism evidence="3">
    <name type="scientific">Arundo donax</name>
    <name type="common">Giant reed</name>
    <name type="synonym">Donax arundinaceus</name>
    <dbReference type="NCBI Taxonomy" id="35708"/>
    <lineage>
        <taxon>Eukaryota</taxon>
        <taxon>Viridiplantae</taxon>
        <taxon>Streptophyta</taxon>
        <taxon>Embryophyta</taxon>
        <taxon>Tracheophyta</taxon>
        <taxon>Spermatophyta</taxon>
        <taxon>Magnoliopsida</taxon>
        <taxon>Liliopsida</taxon>
        <taxon>Poales</taxon>
        <taxon>Poaceae</taxon>
        <taxon>PACMAD clade</taxon>
        <taxon>Arundinoideae</taxon>
        <taxon>Arundineae</taxon>
        <taxon>Arundo</taxon>
    </lineage>
</organism>
<accession>A0A0A9AH48</accession>
<feature type="compositionally biased region" description="Low complexity" evidence="1">
    <location>
        <begin position="57"/>
        <end position="74"/>
    </location>
</feature>
<dbReference type="PANTHER" id="PTHR45125:SF51">
    <property type="entry name" value="F21J9.4-RELATED"/>
    <property type="match status" value="1"/>
</dbReference>
<reference evidence="3" key="1">
    <citation type="submission" date="2014-09" db="EMBL/GenBank/DDBJ databases">
        <authorList>
            <person name="Magalhaes I.L.F."/>
            <person name="Oliveira U."/>
            <person name="Santos F.R."/>
            <person name="Vidigal T.H.D.A."/>
            <person name="Brescovit A.D."/>
            <person name="Santos A.J."/>
        </authorList>
    </citation>
    <scope>NUCLEOTIDE SEQUENCE</scope>
    <source>
        <tissue evidence="3">Shoot tissue taken approximately 20 cm above the soil surface</tissue>
    </source>
</reference>
<reference evidence="3" key="2">
    <citation type="journal article" date="2015" name="Data Brief">
        <title>Shoot transcriptome of the giant reed, Arundo donax.</title>
        <authorList>
            <person name="Barrero R.A."/>
            <person name="Guerrero F.D."/>
            <person name="Moolhuijzen P."/>
            <person name="Goolsby J.A."/>
            <person name="Tidwell J."/>
            <person name="Bellgard S.E."/>
            <person name="Bellgard M.I."/>
        </authorList>
    </citation>
    <scope>NUCLEOTIDE SEQUENCE</scope>
    <source>
        <tissue evidence="3">Shoot tissue taken approximately 20 cm above the soil surface</tissue>
    </source>
</reference>
<dbReference type="Pfam" id="PF14303">
    <property type="entry name" value="NAM-associated"/>
    <property type="match status" value="1"/>
</dbReference>
<feature type="domain" description="No apical meristem-associated C-terminal" evidence="2">
    <location>
        <begin position="35"/>
        <end position="193"/>
    </location>
</feature>
<dbReference type="EMBL" id="GBRH01246896">
    <property type="protein sequence ID" value="JAD50999.1"/>
    <property type="molecule type" value="Transcribed_RNA"/>
</dbReference>
<evidence type="ECO:0000256" key="1">
    <source>
        <dbReference type="SAM" id="MobiDB-lite"/>
    </source>
</evidence>
<protein>
    <recommendedName>
        <fullName evidence="2">No apical meristem-associated C-terminal domain-containing protein</fullName>
    </recommendedName>
</protein>
<feature type="region of interest" description="Disordered" evidence="1">
    <location>
        <begin position="100"/>
        <end position="119"/>
    </location>
</feature>
<dbReference type="AlphaFoldDB" id="A0A0A9AH48"/>
<proteinExistence type="predicted"/>
<name>A0A0A9AH48_ARUDO</name>
<dbReference type="InterPro" id="IPR029466">
    <property type="entry name" value="NAM-associated_C"/>
</dbReference>